<evidence type="ECO:0000256" key="3">
    <source>
        <dbReference type="ARBA" id="ARBA00022729"/>
    </source>
</evidence>
<reference evidence="10" key="1">
    <citation type="journal article" date="2000" name="J. Bacteriol.">
        <title>Cloning of the gene coding for Staphylococcus hyicus exfoliative toxin B and its expression in Escherichia coli.</title>
        <authorList>
            <person name="Watanabe T."/>
            <person name="Sato H."/>
            <person name="Hatakeyama Y."/>
            <person name="Matsuzawa T."/>
            <person name="Kawai M."/>
            <person name="Aizawa C."/>
            <person name="Danbara H."/>
            <person name="Maehara N."/>
        </authorList>
    </citation>
    <scope>NUCLEOTIDE SEQUENCE</scope>
    <source>
        <strain evidence="10">P-23</strain>
    </source>
</reference>
<accession>Q9KWH0</accession>
<protein>
    <recommendedName>
        <fullName evidence="8">Serine protease</fullName>
        <ecNumber evidence="8">3.4.21.-</ecNumber>
    </recommendedName>
</protein>
<dbReference type="PROSITE" id="PS00673">
    <property type="entry name" value="V8_SER"/>
    <property type="match status" value="1"/>
</dbReference>
<gene>
    <name evidence="10" type="primary">shetb</name>
</gene>
<feature type="domain" description="Peptidase S1" evidence="9">
    <location>
        <begin position="55"/>
        <end position="229"/>
    </location>
</feature>
<organism evidence="10">
    <name type="scientific">Staphylococcus hyicus</name>
    <dbReference type="NCBI Taxonomy" id="1284"/>
    <lineage>
        <taxon>Bacteria</taxon>
        <taxon>Bacillati</taxon>
        <taxon>Bacillota</taxon>
        <taxon>Bacilli</taxon>
        <taxon>Bacillales</taxon>
        <taxon>Staphylococcaceae</taxon>
        <taxon>Staphylococcus</taxon>
    </lineage>
</organism>
<feature type="active site" description="Charge relay system" evidence="7">
    <location>
        <position position="209"/>
    </location>
</feature>
<dbReference type="InterPro" id="IPR043504">
    <property type="entry name" value="Peptidase_S1_PA_chymotrypsin"/>
</dbReference>
<dbReference type="InterPro" id="IPR008353">
    <property type="entry name" value="Peptidase_S1B_tx"/>
</dbReference>
<dbReference type="Pfam" id="PF00089">
    <property type="entry name" value="Trypsin"/>
    <property type="match status" value="1"/>
</dbReference>
<dbReference type="PROSITE" id="PS00672">
    <property type="entry name" value="V8_HIS"/>
    <property type="match status" value="1"/>
</dbReference>
<evidence type="ECO:0000259" key="9">
    <source>
        <dbReference type="Pfam" id="PF00089"/>
    </source>
</evidence>
<dbReference type="PRINTS" id="PR01774">
    <property type="entry name" value="EXFOLTOXIN"/>
</dbReference>
<dbReference type="MEROPS" id="S01.270"/>
<dbReference type="InterPro" id="IPR000126">
    <property type="entry name" value="V8_ser_AS"/>
</dbReference>
<proteinExistence type="inferred from homology"/>
<dbReference type="EMBL" id="AB036767">
    <property type="protein sequence ID" value="BAA99411.1"/>
    <property type="molecule type" value="Genomic_DNA"/>
</dbReference>
<feature type="active site" description="Charge relay system" evidence="7">
    <location>
        <position position="135"/>
    </location>
</feature>
<dbReference type="InterPro" id="IPR008256">
    <property type="entry name" value="Peptidase_S1B"/>
</dbReference>
<keyword evidence="5 8" id="KW-0720">Serine protease</keyword>
<name>Q9KWH0_STAHY</name>
<dbReference type="Gene3D" id="2.40.10.10">
    <property type="entry name" value="Trypsin-like serine proteases"/>
    <property type="match status" value="2"/>
</dbReference>
<dbReference type="SMR" id="Q9KWH0"/>
<evidence type="ECO:0000313" key="10">
    <source>
        <dbReference type="EMBL" id="BAA99411.1"/>
    </source>
</evidence>
<dbReference type="InterPro" id="IPR028301">
    <property type="entry name" value="V8_his_AS"/>
</dbReference>
<dbReference type="SUPFAM" id="SSF50494">
    <property type="entry name" value="Trypsin-like serine proteases"/>
    <property type="match status" value="1"/>
</dbReference>
<dbReference type="InterPro" id="IPR001254">
    <property type="entry name" value="Trypsin_dom"/>
</dbReference>
<dbReference type="GO" id="GO:0006508">
    <property type="term" value="P:proteolysis"/>
    <property type="evidence" value="ECO:0007669"/>
    <property type="project" value="UniProtKB-KW"/>
</dbReference>
<dbReference type="AlphaFoldDB" id="Q9KWH0"/>
<evidence type="ECO:0000256" key="4">
    <source>
        <dbReference type="ARBA" id="ARBA00022801"/>
    </source>
</evidence>
<evidence type="ECO:0000256" key="7">
    <source>
        <dbReference type="PIRSR" id="PIRSR608256-1"/>
    </source>
</evidence>
<sequence>MSICTISVPMTEALQPKLYASTYDENEIIKKRESFNVHPSTLSSDLFSKIENTTESPYSAVGTVFVKDGLLATGVLIGKNTIITNTHVARLAKQDPSKVSFTPGITRKGEGDYIYPYGQFAAEDINESPYGGGKDLSIIKLKPNANGKSAGDLITPAKIPDSIDLQPGDKISLLGYPNNYSNSTQYRSQIELFNIENGEYFGYTEPGNSGSGIFNLNGELVGIHVGKGGKYNLPIGEFFNSKLGSVYTVDQKIDTLGSDLKKRAKLQE</sequence>
<feature type="active site" description="Charge relay system" evidence="7">
    <location>
        <position position="87"/>
    </location>
</feature>
<comment type="similarity">
    <text evidence="1 8">Belongs to the peptidase S1B family.</text>
</comment>
<dbReference type="GO" id="GO:0004252">
    <property type="term" value="F:serine-type endopeptidase activity"/>
    <property type="evidence" value="ECO:0007669"/>
    <property type="project" value="InterPro"/>
</dbReference>
<evidence type="ECO:0000256" key="5">
    <source>
        <dbReference type="ARBA" id="ARBA00022825"/>
    </source>
</evidence>
<keyword evidence="3" id="KW-0732">Signal</keyword>
<evidence type="ECO:0000256" key="6">
    <source>
        <dbReference type="ARBA" id="ARBA00023026"/>
    </source>
</evidence>
<evidence type="ECO:0000256" key="2">
    <source>
        <dbReference type="ARBA" id="ARBA00022670"/>
    </source>
</evidence>
<dbReference type="PRINTS" id="PR00839">
    <property type="entry name" value="V8PROTEASE"/>
</dbReference>
<keyword evidence="2 8" id="KW-0645">Protease</keyword>
<keyword evidence="6" id="KW-0843">Virulence</keyword>
<keyword evidence="4 8" id="KW-0378">Hydrolase</keyword>
<dbReference type="InterPro" id="IPR009003">
    <property type="entry name" value="Peptidase_S1_PA"/>
</dbReference>
<evidence type="ECO:0000256" key="8">
    <source>
        <dbReference type="RuleBase" id="RU004296"/>
    </source>
</evidence>
<dbReference type="EC" id="3.4.21.-" evidence="8"/>
<evidence type="ECO:0000256" key="1">
    <source>
        <dbReference type="ARBA" id="ARBA00008764"/>
    </source>
</evidence>